<dbReference type="SUPFAM" id="SSF75620">
    <property type="entry name" value="Release factor"/>
    <property type="match status" value="1"/>
</dbReference>
<dbReference type="OMA" id="DHRVGFK"/>
<gene>
    <name evidence="5" type="primary">mtrf1l</name>
</gene>
<accession>A0A8C5D0A0</accession>
<dbReference type="Pfam" id="PF03462">
    <property type="entry name" value="PCRF"/>
    <property type="match status" value="1"/>
</dbReference>
<dbReference type="GO" id="GO:0005739">
    <property type="term" value="C:mitochondrion"/>
    <property type="evidence" value="ECO:0007669"/>
    <property type="project" value="TreeGrafter"/>
</dbReference>
<dbReference type="Pfam" id="PF00472">
    <property type="entry name" value="RF-1"/>
    <property type="match status" value="1"/>
</dbReference>
<evidence type="ECO:0000256" key="3">
    <source>
        <dbReference type="SAM" id="Coils"/>
    </source>
</evidence>
<evidence type="ECO:0000259" key="4">
    <source>
        <dbReference type="PROSITE" id="PS00745"/>
    </source>
</evidence>
<name>A0A8C5D0A0_GADMO</name>
<reference evidence="5" key="1">
    <citation type="submission" date="2025-08" db="UniProtKB">
        <authorList>
            <consortium name="Ensembl"/>
        </authorList>
    </citation>
    <scope>IDENTIFICATION</scope>
</reference>
<evidence type="ECO:0000313" key="6">
    <source>
        <dbReference type="Proteomes" id="UP000694546"/>
    </source>
</evidence>
<sequence>MAFRAAFSLLSTLRRPVAVLRSLKQPGRTRPAHYGMQLRPLHGTAPRWSARLLTAEEMFGRRSMQDYLKKLEREYEESLQKANSSESGEGLEEEQLRAMRTRIHRMAPLVQSLRELETNEAELREAEALLTDDDPEMRELAALDIQHGRQHVQALQHMIMELIVPDEEVDLCDLVLEVTAGVGGQEAMLFTAEVFEMYHGLSRHLGWSFEVLEYMSNDLGGLRRGCAGISGPCSYKRMKFEAGVHRVQRVPRTEKQGRTHTSTMTVAILPHPTQITLTIHPKDLRIETTRASGAGGQSVNTTDSAVRIVHLPTGTVAECQQERSQLKNREMAMKVLRARLYACRLEEETSRRYLARKIQIGTKGRSEKIRTYNFPQDRITDHRLGRSVHHVEDFMLGERLLEEMNSALQEFSNQESLLELLGENV</sequence>
<dbReference type="PROSITE" id="PS00745">
    <property type="entry name" value="RF_PROK_I"/>
    <property type="match status" value="1"/>
</dbReference>
<reference evidence="5" key="2">
    <citation type="submission" date="2025-09" db="UniProtKB">
        <authorList>
            <consortium name="Ensembl"/>
        </authorList>
    </citation>
    <scope>IDENTIFICATION</scope>
</reference>
<dbReference type="Gene3D" id="3.30.160.20">
    <property type="match status" value="1"/>
</dbReference>
<organism evidence="5 6">
    <name type="scientific">Gadus morhua</name>
    <name type="common">Atlantic cod</name>
    <dbReference type="NCBI Taxonomy" id="8049"/>
    <lineage>
        <taxon>Eukaryota</taxon>
        <taxon>Metazoa</taxon>
        <taxon>Chordata</taxon>
        <taxon>Craniata</taxon>
        <taxon>Vertebrata</taxon>
        <taxon>Euteleostomi</taxon>
        <taxon>Actinopterygii</taxon>
        <taxon>Neopterygii</taxon>
        <taxon>Teleostei</taxon>
        <taxon>Neoteleostei</taxon>
        <taxon>Acanthomorphata</taxon>
        <taxon>Zeiogadaria</taxon>
        <taxon>Gadariae</taxon>
        <taxon>Gadiformes</taxon>
        <taxon>Gadoidei</taxon>
        <taxon>Gadidae</taxon>
        <taxon>Gadus</taxon>
    </lineage>
</organism>
<keyword evidence="3" id="KW-0175">Coiled coil</keyword>
<feature type="domain" description="Prokaryotic-type class I peptide chain release factors" evidence="4">
    <location>
        <begin position="290"/>
        <end position="306"/>
    </location>
</feature>
<dbReference type="SMART" id="SM00937">
    <property type="entry name" value="PCRF"/>
    <property type="match status" value="1"/>
</dbReference>
<dbReference type="Proteomes" id="UP000694546">
    <property type="component" value="Chromosome 15"/>
</dbReference>
<dbReference type="AlphaFoldDB" id="A0A8C5D0A0"/>
<dbReference type="RefSeq" id="XP_030234591.1">
    <property type="nucleotide sequence ID" value="XM_030378731.1"/>
</dbReference>
<dbReference type="GO" id="GO:0070126">
    <property type="term" value="P:mitochondrial translational termination"/>
    <property type="evidence" value="ECO:0007669"/>
    <property type="project" value="TreeGrafter"/>
</dbReference>
<proteinExistence type="inferred from homology"/>
<dbReference type="InterPro" id="IPR050057">
    <property type="entry name" value="Prokaryotic/Mito_RF"/>
</dbReference>
<evidence type="ECO:0000313" key="5">
    <source>
        <dbReference type="Ensembl" id="ENSGMOP00000067838.1"/>
    </source>
</evidence>
<dbReference type="InterPro" id="IPR045853">
    <property type="entry name" value="Pep_chain_release_fac_I_sf"/>
</dbReference>
<protein>
    <recommendedName>
        <fullName evidence="4">Prokaryotic-type class I peptide chain release factors domain-containing protein</fullName>
    </recommendedName>
</protein>
<dbReference type="Gene3D" id="6.10.140.1950">
    <property type="match status" value="1"/>
</dbReference>
<keyword evidence="6" id="KW-1185">Reference proteome</keyword>
<dbReference type="PANTHER" id="PTHR43804">
    <property type="entry name" value="LD18447P"/>
    <property type="match status" value="1"/>
</dbReference>
<dbReference type="GO" id="GO:0003747">
    <property type="term" value="F:translation release factor activity"/>
    <property type="evidence" value="ECO:0007669"/>
    <property type="project" value="InterPro"/>
</dbReference>
<dbReference type="InterPro" id="IPR000352">
    <property type="entry name" value="Pep_chain_release_fac_I"/>
</dbReference>
<dbReference type="InterPro" id="IPR005139">
    <property type="entry name" value="PCRF"/>
</dbReference>
<feature type="coiled-coil region" evidence="3">
    <location>
        <begin position="61"/>
        <end position="133"/>
    </location>
</feature>
<evidence type="ECO:0000256" key="1">
    <source>
        <dbReference type="ARBA" id="ARBA00010835"/>
    </source>
</evidence>
<comment type="similarity">
    <text evidence="1">Belongs to the prokaryotic/mitochondrial release factor family.</text>
</comment>
<evidence type="ECO:0000256" key="2">
    <source>
        <dbReference type="ARBA" id="ARBA00022917"/>
    </source>
</evidence>
<dbReference type="OrthoDB" id="2019491at2759"/>
<dbReference type="Gene3D" id="3.30.70.1660">
    <property type="match status" value="1"/>
</dbReference>
<dbReference type="GeneTree" id="ENSGT00940000155683"/>
<dbReference type="PANTHER" id="PTHR43804:SF3">
    <property type="entry name" value="PEPTIDE CHAIN RELEASE FACTOR 1-LIKE, MITOCHONDRIAL"/>
    <property type="match status" value="1"/>
</dbReference>
<dbReference type="GeneID" id="115559689"/>
<keyword evidence="2" id="KW-0648">Protein biosynthesis</keyword>
<dbReference type="Ensembl" id="ENSGMOT00000062607.1">
    <property type="protein sequence ID" value="ENSGMOP00000067838.1"/>
    <property type="gene ID" value="ENSGMOG00000028209.1"/>
</dbReference>